<keyword evidence="5" id="KW-1185">Reference proteome</keyword>
<protein>
    <submittedName>
        <fullName evidence="4">Cofilin 1 (non-muscle), like</fullName>
    </submittedName>
</protein>
<sequence length="196" mass="22146">MSQPAPLPTYYPSAVRLQLPFFTVSWSFHTSRAKMASGVKVADKVVDFFKDMKIAKNEEGRVRVATFDFIEDFIDVGGTTTQAELDAKQMDGFEFFKSLLSPDKCRYILYDCHFATKESSTKEELVFVMWCSETSKPKDKMNYAASKENLIKKLPGIKHNFQFNDLADCPDRNVFAGKLGKTVTSLEGVPVFYDAA</sequence>
<evidence type="ECO:0000256" key="2">
    <source>
        <dbReference type="ARBA" id="ARBA00023203"/>
    </source>
</evidence>
<evidence type="ECO:0000259" key="3">
    <source>
        <dbReference type="PROSITE" id="PS51263"/>
    </source>
</evidence>
<dbReference type="GeneTree" id="ENSGT00950000183000"/>
<name>A0A3B5KBU5_TAKRU</name>
<dbReference type="Proteomes" id="UP000005226">
    <property type="component" value="Chromosome 4"/>
</dbReference>
<dbReference type="InterPro" id="IPR002108">
    <property type="entry name" value="ADF-H"/>
</dbReference>
<dbReference type="AlphaFoldDB" id="A0A3B5KBU5"/>
<dbReference type="CDD" id="cd11286">
    <property type="entry name" value="ADF_cofilin_like"/>
    <property type="match status" value="1"/>
</dbReference>
<dbReference type="Pfam" id="PF00241">
    <property type="entry name" value="Cofilin_ADF"/>
    <property type="match status" value="1"/>
</dbReference>
<reference evidence="4" key="3">
    <citation type="submission" date="2025-09" db="UniProtKB">
        <authorList>
            <consortium name="Ensembl"/>
        </authorList>
    </citation>
    <scope>IDENTIFICATION</scope>
</reference>
<dbReference type="GO" id="GO:0015629">
    <property type="term" value="C:actin cytoskeleton"/>
    <property type="evidence" value="ECO:0007669"/>
    <property type="project" value="InterPro"/>
</dbReference>
<proteinExistence type="inferred from homology"/>
<dbReference type="SUPFAM" id="SSF55753">
    <property type="entry name" value="Actin depolymerizing proteins"/>
    <property type="match status" value="1"/>
</dbReference>
<evidence type="ECO:0000256" key="1">
    <source>
        <dbReference type="ARBA" id="ARBA00006844"/>
    </source>
</evidence>
<dbReference type="Gene3D" id="3.40.20.10">
    <property type="entry name" value="Severin"/>
    <property type="match status" value="1"/>
</dbReference>
<keyword evidence="2" id="KW-0009">Actin-binding</keyword>
<dbReference type="InterPro" id="IPR029006">
    <property type="entry name" value="ADF-H/Gelsolin-like_dom_sf"/>
</dbReference>
<dbReference type="PROSITE" id="PS51263">
    <property type="entry name" value="ADF_H"/>
    <property type="match status" value="1"/>
</dbReference>
<accession>A0A3B5KBU5</accession>
<dbReference type="InParanoid" id="A0A3B5KBU5"/>
<dbReference type="GO" id="GO:0030042">
    <property type="term" value="P:actin filament depolymerization"/>
    <property type="evidence" value="ECO:0007669"/>
    <property type="project" value="InterPro"/>
</dbReference>
<comment type="similarity">
    <text evidence="1">Belongs to the actin-binding proteins ADF family.</text>
</comment>
<dbReference type="PANTHER" id="PTHR11913">
    <property type="entry name" value="COFILIN-RELATED"/>
    <property type="match status" value="1"/>
</dbReference>
<dbReference type="SMART" id="SM00102">
    <property type="entry name" value="ADF"/>
    <property type="match status" value="1"/>
</dbReference>
<dbReference type="RefSeq" id="XP_011601786.1">
    <property type="nucleotide sequence ID" value="XM_011603484.2"/>
</dbReference>
<feature type="domain" description="ADF-H" evidence="3">
    <location>
        <begin position="38"/>
        <end position="179"/>
    </location>
</feature>
<dbReference type="InterPro" id="IPR017904">
    <property type="entry name" value="ADF/Cofilin"/>
</dbReference>
<dbReference type="KEGG" id="tru:101064973"/>
<dbReference type="CTD" id="406738"/>
<reference evidence="4 5" key="1">
    <citation type="journal article" date="2011" name="Genome Biol. Evol.">
        <title>Integration of the genetic map and genome assembly of fugu facilitates insights into distinct features of genome evolution in teleosts and mammals.</title>
        <authorList>
            <person name="Kai W."/>
            <person name="Kikuchi K."/>
            <person name="Tohari S."/>
            <person name="Chew A.K."/>
            <person name="Tay A."/>
            <person name="Fujiwara A."/>
            <person name="Hosoya S."/>
            <person name="Suetake H."/>
            <person name="Naruse K."/>
            <person name="Brenner S."/>
            <person name="Suzuki Y."/>
            <person name="Venkatesh B."/>
        </authorList>
    </citation>
    <scope>NUCLEOTIDE SEQUENCE [LARGE SCALE GENOMIC DNA]</scope>
</reference>
<dbReference type="STRING" id="31033.ENSTRUP00000053471"/>
<reference evidence="4" key="2">
    <citation type="submission" date="2025-08" db="UniProtKB">
        <authorList>
            <consortium name="Ensembl"/>
        </authorList>
    </citation>
    <scope>IDENTIFICATION</scope>
</reference>
<dbReference type="GO" id="GO:0003779">
    <property type="term" value="F:actin binding"/>
    <property type="evidence" value="ECO:0007669"/>
    <property type="project" value="UniProtKB-KW"/>
</dbReference>
<evidence type="ECO:0000313" key="5">
    <source>
        <dbReference type="Proteomes" id="UP000005226"/>
    </source>
</evidence>
<dbReference type="PRINTS" id="PR00006">
    <property type="entry name" value="COFILIN"/>
</dbReference>
<dbReference type="Ensembl" id="ENSTRUT00000052294.2">
    <property type="protein sequence ID" value="ENSTRUP00000053471.1"/>
    <property type="gene ID" value="ENSTRUG00000019845.2"/>
</dbReference>
<dbReference type="OMA" id="CYETANS"/>
<dbReference type="OrthoDB" id="10249245at2759"/>
<evidence type="ECO:0000313" key="4">
    <source>
        <dbReference type="Ensembl" id="ENSTRUP00000053471.1"/>
    </source>
</evidence>
<gene>
    <name evidence="4" type="primary">cfl1l</name>
</gene>
<dbReference type="GeneID" id="101064973"/>
<organism evidence="4 5">
    <name type="scientific">Takifugu rubripes</name>
    <name type="common">Japanese pufferfish</name>
    <name type="synonym">Fugu rubripes</name>
    <dbReference type="NCBI Taxonomy" id="31033"/>
    <lineage>
        <taxon>Eukaryota</taxon>
        <taxon>Metazoa</taxon>
        <taxon>Chordata</taxon>
        <taxon>Craniata</taxon>
        <taxon>Vertebrata</taxon>
        <taxon>Euteleostomi</taxon>
        <taxon>Actinopterygii</taxon>
        <taxon>Neopterygii</taxon>
        <taxon>Teleostei</taxon>
        <taxon>Neoteleostei</taxon>
        <taxon>Acanthomorphata</taxon>
        <taxon>Eupercaria</taxon>
        <taxon>Tetraodontiformes</taxon>
        <taxon>Tetradontoidea</taxon>
        <taxon>Tetraodontidae</taxon>
        <taxon>Takifugu</taxon>
    </lineage>
</organism>